<dbReference type="GO" id="GO:0000978">
    <property type="term" value="F:RNA polymerase II cis-regulatory region sequence-specific DNA binding"/>
    <property type="evidence" value="ECO:0007669"/>
    <property type="project" value="TreeGrafter"/>
</dbReference>
<evidence type="ECO:0000256" key="7">
    <source>
        <dbReference type="ARBA" id="ARBA00023163"/>
    </source>
</evidence>
<dbReference type="AlphaFoldDB" id="A0A9D3P4Y6"/>
<evidence type="ECO:0000313" key="14">
    <source>
        <dbReference type="EMBL" id="KAG7334676.1"/>
    </source>
</evidence>
<dbReference type="GO" id="GO:0000981">
    <property type="term" value="F:DNA-binding transcription factor activity, RNA polymerase II-specific"/>
    <property type="evidence" value="ECO:0007669"/>
    <property type="project" value="TreeGrafter"/>
</dbReference>
<evidence type="ECO:0000256" key="1">
    <source>
        <dbReference type="ARBA" id="ARBA00022723"/>
    </source>
</evidence>
<feature type="coiled-coil region" evidence="10">
    <location>
        <begin position="70"/>
        <end position="104"/>
    </location>
</feature>
<evidence type="ECO:0000313" key="15">
    <source>
        <dbReference type="Proteomes" id="UP000824219"/>
    </source>
</evidence>
<dbReference type="Pfam" id="PF00096">
    <property type="entry name" value="zf-C2H2"/>
    <property type="match status" value="3"/>
</dbReference>
<keyword evidence="6" id="KW-0238">DNA-binding</keyword>
<dbReference type="GO" id="GO:0008270">
    <property type="term" value="F:zinc ion binding"/>
    <property type="evidence" value="ECO:0007669"/>
    <property type="project" value="UniProtKB-KW"/>
</dbReference>
<keyword evidence="10" id="KW-0175">Coiled coil</keyword>
<dbReference type="PANTHER" id="PTHR23235:SF120">
    <property type="entry name" value="KRUPPEL-LIKE FACTOR 15"/>
    <property type="match status" value="1"/>
</dbReference>
<feature type="region of interest" description="Disordered" evidence="11">
    <location>
        <begin position="111"/>
        <end position="194"/>
    </location>
</feature>
<feature type="compositionally biased region" description="Basic and acidic residues" evidence="11">
    <location>
        <begin position="162"/>
        <end position="174"/>
    </location>
</feature>
<protein>
    <recommendedName>
        <fullName evidence="13">C2H2-type domain-containing protein</fullName>
    </recommendedName>
</protein>
<comment type="caution">
    <text evidence="14">The sequence shown here is derived from an EMBL/GenBank/DDBJ whole genome shotgun (WGS) entry which is preliminary data.</text>
</comment>
<accession>A0A9D3P4Y6</accession>
<name>A0A9D3P4Y6_9TELE</name>
<sequence length="360" mass="40960">MSTVFSVLLLLLRKCYIIKCIYRPKFKAGRWLKNENPEAKMTQMDLLVTNVAELLATAVHEVLRLMGQAVSEYRDESARIRQENQKLQRTLEELQKRLQISDAVQQVSSSVAAEEPLYESHQAHVLDRHSGREPLETEEHEDTDSFELSFEEDKPSTLLQRPETRESNDACDFSHKRRRSFSSLRSRSASPDVADAPGILNTIKTEAEFPECSVSKQTENTIMGTHLLLPYHPIHGNPSHVSRDSSTPPHVHVRAEHAVDVTGGLFGVTVRRENSHACHVCGKSFATASSLGAHFVCHSGERPFACERCKFRFSRLADLKKHERIHTGEKPYNCTLCGRRFNRTENLRRHLRKVHHGALL</sequence>
<proteinExistence type="predicted"/>
<feature type="signal peptide" evidence="12">
    <location>
        <begin position="1"/>
        <end position="17"/>
    </location>
</feature>
<feature type="domain" description="C2H2-type" evidence="13">
    <location>
        <begin position="332"/>
        <end position="357"/>
    </location>
</feature>
<keyword evidence="12" id="KW-0732">Signal</keyword>
<feature type="compositionally biased region" description="Basic and acidic residues" evidence="11">
    <location>
        <begin position="121"/>
        <end position="137"/>
    </location>
</feature>
<dbReference type="FunFam" id="3.30.160.60:FF:001732">
    <property type="entry name" value="Zgc:162936"/>
    <property type="match status" value="1"/>
</dbReference>
<keyword evidence="15" id="KW-1185">Reference proteome</keyword>
<dbReference type="OrthoDB" id="9439903at2759"/>
<dbReference type="Gene3D" id="3.30.160.60">
    <property type="entry name" value="Classic Zinc Finger"/>
    <property type="match status" value="3"/>
</dbReference>
<dbReference type="GO" id="GO:0045893">
    <property type="term" value="P:positive regulation of DNA-templated transcription"/>
    <property type="evidence" value="ECO:0007669"/>
    <property type="project" value="UniProtKB-ARBA"/>
</dbReference>
<feature type="compositionally biased region" description="Low complexity" evidence="11">
    <location>
        <begin position="181"/>
        <end position="190"/>
    </location>
</feature>
<dbReference type="InterPro" id="IPR036236">
    <property type="entry name" value="Znf_C2H2_sf"/>
</dbReference>
<keyword evidence="4" id="KW-0862">Zinc</keyword>
<evidence type="ECO:0000256" key="2">
    <source>
        <dbReference type="ARBA" id="ARBA00022737"/>
    </source>
</evidence>
<evidence type="ECO:0000256" key="12">
    <source>
        <dbReference type="SAM" id="SignalP"/>
    </source>
</evidence>
<keyword evidence="5" id="KW-0805">Transcription regulation</keyword>
<organism evidence="14 15">
    <name type="scientific">Hemibagrus wyckioides</name>
    <dbReference type="NCBI Taxonomy" id="337641"/>
    <lineage>
        <taxon>Eukaryota</taxon>
        <taxon>Metazoa</taxon>
        <taxon>Chordata</taxon>
        <taxon>Craniata</taxon>
        <taxon>Vertebrata</taxon>
        <taxon>Euteleostomi</taxon>
        <taxon>Actinopterygii</taxon>
        <taxon>Neopterygii</taxon>
        <taxon>Teleostei</taxon>
        <taxon>Ostariophysi</taxon>
        <taxon>Siluriformes</taxon>
        <taxon>Bagridae</taxon>
        <taxon>Hemibagrus</taxon>
    </lineage>
</organism>
<evidence type="ECO:0000256" key="10">
    <source>
        <dbReference type="SAM" id="Coils"/>
    </source>
</evidence>
<evidence type="ECO:0000256" key="8">
    <source>
        <dbReference type="ARBA" id="ARBA00023242"/>
    </source>
</evidence>
<evidence type="ECO:0000256" key="4">
    <source>
        <dbReference type="ARBA" id="ARBA00022833"/>
    </source>
</evidence>
<reference evidence="14 15" key="1">
    <citation type="submission" date="2021-06" db="EMBL/GenBank/DDBJ databases">
        <title>Chromosome-level genome assembly of the red-tail catfish (Hemibagrus wyckioides).</title>
        <authorList>
            <person name="Shao F."/>
        </authorList>
    </citation>
    <scope>NUCLEOTIDE SEQUENCE [LARGE SCALE GENOMIC DNA]</scope>
    <source>
        <strain evidence="14">EC202008001</strain>
        <tissue evidence="14">Blood</tissue>
    </source>
</reference>
<evidence type="ECO:0000256" key="3">
    <source>
        <dbReference type="ARBA" id="ARBA00022771"/>
    </source>
</evidence>
<dbReference type="FunFam" id="3.30.160.60:FF:001485">
    <property type="entry name" value="Krueppel-related zinc finger protein"/>
    <property type="match status" value="1"/>
</dbReference>
<dbReference type="PROSITE" id="PS50157">
    <property type="entry name" value="ZINC_FINGER_C2H2_2"/>
    <property type="match status" value="3"/>
</dbReference>
<keyword evidence="3 9" id="KW-0863">Zinc-finger</keyword>
<feature type="chain" id="PRO_5039379185" description="C2H2-type domain-containing protein" evidence="12">
    <location>
        <begin position="18"/>
        <end position="360"/>
    </location>
</feature>
<evidence type="ECO:0000256" key="6">
    <source>
        <dbReference type="ARBA" id="ARBA00023125"/>
    </source>
</evidence>
<feature type="domain" description="C2H2-type" evidence="13">
    <location>
        <begin position="276"/>
        <end position="303"/>
    </location>
</feature>
<dbReference type="SUPFAM" id="SSF57667">
    <property type="entry name" value="beta-beta-alpha zinc fingers"/>
    <property type="match status" value="2"/>
</dbReference>
<dbReference type="PANTHER" id="PTHR23235">
    <property type="entry name" value="KRUEPPEL-LIKE TRANSCRIPTION FACTOR"/>
    <property type="match status" value="1"/>
</dbReference>
<evidence type="ECO:0000256" key="9">
    <source>
        <dbReference type="PROSITE-ProRule" id="PRU00042"/>
    </source>
</evidence>
<keyword evidence="2" id="KW-0677">Repeat</keyword>
<dbReference type="SMART" id="SM00355">
    <property type="entry name" value="ZnF_C2H2"/>
    <property type="match status" value="3"/>
</dbReference>
<evidence type="ECO:0000256" key="5">
    <source>
        <dbReference type="ARBA" id="ARBA00023015"/>
    </source>
</evidence>
<feature type="domain" description="C2H2-type" evidence="13">
    <location>
        <begin position="304"/>
        <end position="331"/>
    </location>
</feature>
<dbReference type="PROSITE" id="PS00028">
    <property type="entry name" value="ZINC_FINGER_C2H2_1"/>
    <property type="match status" value="3"/>
</dbReference>
<keyword evidence="1" id="KW-0479">Metal-binding</keyword>
<evidence type="ECO:0000259" key="13">
    <source>
        <dbReference type="PROSITE" id="PS50157"/>
    </source>
</evidence>
<dbReference type="EMBL" id="JAHKSW010000002">
    <property type="protein sequence ID" value="KAG7334676.1"/>
    <property type="molecule type" value="Genomic_DNA"/>
</dbReference>
<gene>
    <name evidence="14" type="ORF">KOW79_001272</name>
</gene>
<dbReference type="GO" id="GO:0005694">
    <property type="term" value="C:chromosome"/>
    <property type="evidence" value="ECO:0007669"/>
    <property type="project" value="UniProtKB-ARBA"/>
</dbReference>
<keyword evidence="8" id="KW-0539">Nucleus</keyword>
<evidence type="ECO:0000256" key="11">
    <source>
        <dbReference type="SAM" id="MobiDB-lite"/>
    </source>
</evidence>
<keyword evidence="7" id="KW-0804">Transcription</keyword>
<dbReference type="Proteomes" id="UP000824219">
    <property type="component" value="Linkage Group LG02"/>
</dbReference>
<dbReference type="InterPro" id="IPR013087">
    <property type="entry name" value="Znf_C2H2_type"/>
</dbReference>